<evidence type="ECO:0000256" key="2">
    <source>
        <dbReference type="ARBA" id="ARBA00031845"/>
    </source>
</evidence>
<dbReference type="PANTHER" id="PTHR47083:SF1">
    <property type="entry name" value="TESTIS-EXPRESSED PROTEIN 11"/>
    <property type="match status" value="1"/>
</dbReference>
<dbReference type="PANTHER" id="PTHR47083">
    <property type="entry name" value="TESTIS-EXPRESSED PROTEIN 11"/>
    <property type="match status" value="1"/>
</dbReference>
<evidence type="ECO:0000313" key="4">
    <source>
        <dbReference type="RefSeq" id="XP_065648705.1"/>
    </source>
</evidence>
<keyword evidence="1" id="KW-0469">Meiosis</keyword>
<organism evidence="3 4">
    <name type="scientific">Hydra vulgaris</name>
    <name type="common">Hydra</name>
    <name type="synonym">Hydra attenuata</name>
    <dbReference type="NCBI Taxonomy" id="6087"/>
    <lineage>
        <taxon>Eukaryota</taxon>
        <taxon>Metazoa</taxon>
        <taxon>Cnidaria</taxon>
        <taxon>Hydrozoa</taxon>
        <taxon>Hydroidolina</taxon>
        <taxon>Anthoathecata</taxon>
        <taxon>Aplanulata</taxon>
        <taxon>Hydridae</taxon>
        <taxon>Hydra</taxon>
    </lineage>
</organism>
<evidence type="ECO:0000313" key="3">
    <source>
        <dbReference type="Proteomes" id="UP001652625"/>
    </source>
</evidence>
<dbReference type="InterPro" id="IPR011990">
    <property type="entry name" value="TPR-like_helical_dom_sf"/>
</dbReference>
<dbReference type="Proteomes" id="UP001652625">
    <property type="component" value="Chromosome 03"/>
</dbReference>
<gene>
    <name evidence="4" type="primary">LOC105843168</name>
</gene>
<dbReference type="GeneID" id="105843168"/>
<dbReference type="SUPFAM" id="SSF48452">
    <property type="entry name" value="TPR-like"/>
    <property type="match status" value="1"/>
</dbReference>
<protein>
    <recommendedName>
        <fullName evidence="2">Protein ZIP4 homolog</fullName>
    </recommendedName>
</protein>
<dbReference type="Pfam" id="PF08631">
    <property type="entry name" value="SPO22"/>
    <property type="match status" value="1"/>
</dbReference>
<name>A0ABM4BI45_HYDVU</name>
<proteinExistence type="predicted"/>
<reference evidence="4" key="1">
    <citation type="submission" date="2025-08" db="UniProtKB">
        <authorList>
            <consortium name="RefSeq"/>
        </authorList>
    </citation>
    <scope>IDENTIFICATION</scope>
</reference>
<dbReference type="RefSeq" id="XP_065648705.1">
    <property type="nucleotide sequence ID" value="XM_065792633.1"/>
</dbReference>
<dbReference type="Gene3D" id="1.25.40.10">
    <property type="entry name" value="Tetratricopeptide repeat domain"/>
    <property type="match status" value="1"/>
</dbReference>
<dbReference type="InterPro" id="IPR013940">
    <property type="entry name" value="Spo22/ZIP4/TEX11"/>
</dbReference>
<accession>A0ABM4BI45</accession>
<evidence type="ECO:0000256" key="1">
    <source>
        <dbReference type="ARBA" id="ARBA00023254"/>
    </source>
</evidence>
<keyword evidence="3" id="KW-1185">Reference proteome</keyword>
<dbReference type="InterPro" id="IPR042861">
    <property type="entry name" value="TEX11"/>
</dbReference>
<sequence>MSSFSIFNKIEGLVAEFESPLATENQLEKISCSFLSALEELKSFPKIKDGKHLLAIHTMGVKLWNLVVTKNISKYFSPLVSVRVRHTALNLTFLANVEDESQSTLRKHQAMALKVGKDWLDCNNLNDADACFKLSTECYLKLHQLLKVKQSNLSEDKIDETHKNMLKVFAFRAEIALNQHQYVTAFEFFCKAKELLSYGSEQASFLSSVCYNFGLDCYQKDLYNEAERWLRESILIGVVTDREKKQVVAEQLLVMVYLAMGGVENFKKGLVVIGSSLKNRSCVKTIFLKVKLLLSLSESDDIILEALMEMTNELMCDIDLVLQCVSLFSEKKREGLSEKALDILIKQPLRPTDNIKVLTKRLEVFLSTNQVLKAKENVKELLYIVGPPIDRVTLKRLQLLLWEQAQNSFSDANFQEAQWWYEFALKFMQKSSEDKVNLAKLQRNLCACEIELQLYEKALETAEKCCILEPSSPQIHFLIFKIQLNLNDFDKAILAIEKLSVIGAECNSLEIVCGLINLAAQLAFESGNKMLSEFALEKLIDHVKDPQQALVSLRCLTRLKFTNLSQDSKMNEIENVLKLVEKALTFLEVLSKNTNADIHEETIWFNKIAWNLALSCSNYYLYMHGAFTCCYKLSLLLPEVDQSNVQQKTCLLMAAGCSLQLARDNKNDMIMWLETVLQLVYKCYSVIEKLHNIKDTSLNFLLGYEFEAKARLGHTDLEMIVDKALQISGLDPRVFENFANVSFMVFNGMSEIGIKCIKLAIKNHLEKPIIDFTALSKNIHCLINVSLQFGSLSNPETKEDAYSFYEDTLKVIDSLEKGKYPEMELVWLMTKAWNCGIHLYTANHFAHAERWCTLSMKFLKYLLELKNSYEPHMTRLFADVISGIQQSQVHSQPEELFDYFK</sequence>